<dbReference type="InterPro" id="IPR017900">
    <property type="entry name" value="4Fe4S_Fe_S_CS"/>
</dbReference>
<dbReference type="SUPFAM" id="SSF46548">
    <property type="entry name" value="alpha-helical ferredoxin"/>
    <property type="match status" value="1"/>
</dbReference>
<dbReference type="Pfam" id="PF13375">
    <property type="entry name" value="RnfC_N"/>
    <property type="match status" value="1"/>
</dbReference>
<keyword evidence="1 8" id="KW-0813">Transport</keyword>
<keyword evidence="4 8" id="KW-0677">Repeat</keyword>
<evidence type="ECO:0000259" key="10">
    <source>
        <dbReference type="PROSITE" id="PS51379"/>
    </source>
</evidence>
<reference evidence="11" key="2">
    <citation type="journal article" date="2021" name="PeerJ">
        <title>Extensive microbial diversity within the chicken gut microbiome revealed by metagenomics and culture.</title>
        <authorList>
            <person name="Gilroy R."/>
            <person name="Ravi A."/>
            <person name="Getino M."/>
            <person name="Pursley I."/>
            <person name="Horton D.L."/>
            <person name="Alikhan N.F."/>
            <person name="Baker D."/>
            <person name="Gharbi K."/>
            <person name="Hall N."/>
            <person name="Watson M."/>
            <person name="Adriaenssens E.M."/>
            <person name="Foster-Nyarko E."/>
            <person name="Jarju S."/>
            <person name="Secka A."/>
            <person name="Antonio M."/>
            <person name="Oren A."/>
            <person name="Chaudhuri R.R."/>
            <person name="La Ragione R."/>
            <person name="Hildebrand F."/>
            <person name="Pallen M.J."/>
        </authorList>
    </citation>
    <scope>NUCLEOTIDE SEQUENCE</scope>
    <source>
        <strain evidence="11">17213</strain>
    </source>
</reference>
<dbReference type="HAMAP" id="MF_00461">
    <property type="entry name" value="RsxC_RnfC"/>
    <property type="match status" value="1"/>
</dbReference>
<feature type="binding site" evidence="8">
    <location>
        <position position="428"/>
    </location>
    <ligand>
        <name>[4Fe-4S] cluster</name>
        <dbReference type="ChEBI" id="CHEBI:49883"/>
        <label>1</label>
    </ligand>
</feature>
<dbReference type="InterPro" id="IPR037225">
    <property type="entry name" value="Nuo51_FMN-bd_sf"/>
</dbReference>
<dbReference type="Gene3D" id="3.40.50.11540">
    <property type="entry name" value="NADH-ubiquinone oxidoreductase 51kDa subunit"/>
    <property type="match status" value="1"/>
</dbReference>
<feature type="binding site" evidence="8">
    <location>
        <position position="382"/>
    </location>
    <ligand>
        <name>[4Fe-4S] cluster</name>
        <dbReference type="ChEBI" id="CHEBI:49883"/>
        <label>1</label>
    </ligand>
</feature>
<dbReference type="GO" id="GO:0009055">
    <property type="term" value="F:electron transfer activity"/>
    <property type="evidence" value="ECO:0007669"/>
    <property type="project" value="InterPro"/>
</dbReference>
<accession>A0A9D9DBF6</accession>
<keyword evidence="5 8" id="KW-0249">Electron transport</keyword>
<keyword evidence="2 8" id="KW-0004">4Fe-4S</keyword>
<comment type="subcellular location">
    <subcellularLocation>
        <location evidence="8">Cell inner membrane</location>
        <topology evidence="8">Peripheral membrane protein</topology>
    </subcellularLocation>
</comment>
<feature type="binding site" evidence="8">
    <location>
        <position position="424"/>
    </location>
    <ligand>
        <name>[4Fe-4S] cluster</name>
        <dbReference type="ChEBI" id="CHEBI:49883"/>
        <label>2</label>
    </ligand>
</feature>
<dbReference type="Proteomes" id="UP000823631">
    <property type="component" value="Unassembled WGS sequence"/>
</dbReference>
<keyword evidence="6 8" id="KW-0408">Iron</keyword>
<comment type="subunit">
    <text evidence="8">The complex is composed of six subunits: RnfA, RnfB, RnfC, RnfD, RnfE and RnfG.</text>
</comment>
<dbReference type="PANTHER" id="PTHR43034">
    <property type="entry name" value="ION-TRANSLOCATING OXIDOREDUCTASE COMPLEX SUBUNIT C"/>
    <property type="match status" value="1"/>
</dbReference>
<dbReference type="SUPFAM" id="SSF142019">
    <property type="entry name" value="Nqo1 FMN-binding domain-like"/>
    <property type="match status" value="1"/>
</dbReference>
<evidence type="ECO:0000313" key="11">
    <source>
        <dbReference type="EMBL" id="MBO8416644.1"/>
    </source>
</evidence>
<comment type="function">
    <text evidence="8">Part of a membrane-bound complex that couples electron transfer with translocation of ions across the membrane.</text>
</comment>
<dbReference type="GO" id="GO:0046872">
    <property type="term" value="F:metal ion binding"/>
    <property type="evidence" value="ECO:0007669"/>
    <property type="project" value="UniProtKB-KW"/>
</dbReference>
<dbReference type="InterPro" id="IPR011538">
    <property type="entry name" value="Nuo51_FMN-bd"/>
</dbReference>
<feature type="domain" description="4Fe-4S ferredoxin-type" evidence="10">
    <location>
        <begin position="369"/>
        <end position="399"/>
    </location>
</feature>
<dbReference type="Gene3D" id="3.30.70.3270">
    <property type="match status" value="1"/>
</dbReference>
<evidence type="ECO:0000256" key="1">
    <source>
        <dbReference type="ARBA" id="ARBA00022448"/>
    </source>
</evidence>
<keyword evidence="8" id="KW-1278">Translocase</keyword>
<feature type="binding site" evidence="8">
    <location>
        <position position="418"/>
    </location>
    <ligand>
        <name>[4Fe-4S] cluster</name>
        <dbReference type="ChEBI" id="CHEBI:49883"/>
        <label>2</label>
    </ligand>
</feature>
<keyword evidence="8" id="KW-1003">Cell membrane</keyword>
<dbReference type="InterPro" id="IPR010208">
    <property type="entry name" value="Ion_transpt_RnfC/RsxC"/>
</dbReference>
<feature type="binding site" evidence="8">
    <location>
        <position position="389"/>
    </location>
    <ligand>
        <name>[4Fe-4S] cluster</name>
        <dbReference type="ChEBI" id="CHEBI:49883"/>
        <label>2</label>
    </ligand>
</feature>
<evidence type="ECO:0000256" key="6">
    <source>
        <dbReference type="ARBA" id="ARBA00023004"/>
    </source>
</evidence>
<dbReference type="NCBIfam" id="TIGR01945">
    <property type="entry name" value="rnfC"/>
    <property type="match status" value="1"/>
</dbReference>
<evidence type="ECO:0000256" key="9">
    <source>
        <dbReference type="SAM" id="MobiDB-lite"/>
    </source>
</evidence>
<keyword evidence="3 8" id="KW-0479">Metal-binding</keyword>
<proteinExistence type="inferred from homology"/>
<feature type="binding site" evidence="8">
    <location>
        <position position="421"/>
    </location>
    <ligand>
        <name>[4Fe-4S] cluster</name>
        <dbReference type="ChEBI" id="CHEBI:49883"/>
        <label>2</label>
    </ligand>
</feature>
<reference evidence="11" key="1">
    <citation type="submission" date="2020-10" db="EMBL/GenBank/DDBJ databases">
        <authorList>
            <person name="Gilroy R."/>
        </authorList>
    </citation>
    <scope>NUCLEOTIDE SEQUENCE</scope>
    <source>
        <strain evidence="11">17213</strain>
    </source>
</reference>
<feature type="binding site" evidence="8">
    <location>
        <position position="379"/>
    </location>
    <ligand>
        <name>[4Fe-4S] cluster</name>
        <dbReference type="ChEBI" id="CHEBI:49883"/>
        <label>1</label>
    </ligand>
</feature>
<dbReference type="Pfam" id="PF12838">
    <property type="entry name" value="Fer4_7"/>
    <property type="match status" value="1"/>
</dbReference>
<dbReference type="AlphaFoldDB" id="A0A9D9DBF6"/>
<dbReference type="GO" id="GO:0005886">
    <property type="term" value="C:plasma membrane"/>
    <property type="evidence" value="ECO:0007669"/>
    <property type="project" value="UniProtKB-SubCell"/>
</dbReference>
<dbReference type="NCBIfam" id="NF003454">
    <property type="entry name" value="PRK05035.1"/>
    <property type="match status" value="1"/>
</dbReference>
<evidence type="ECO:0000256" key="2">
    <source>
        <dbReference type="ARBA" id="ARBA00022485"/>
    </source>
</evidence>
<evidence type="ECO:0000256" key="3">
    <source>
        <dbReference type="ARBA" id="ARBA00022723"/>
    </source>
</evidence>
<evidence type="ECO:0000256" key="8">
    <source>
        <dbReference type="HAMAP-Rule" id="MF_00461"/>
    </source>
</evidence>
<keyword evidence="8" id="KW-0997">Cell inner membrane</keyword>
<dbReference type="EMBL" id="JADINH010000193">
    <property type="protein sequence ID" value="MBO8416644.1"/>
    <property type="molecule type" value="Genomic_DNA"/>
</dbReference>
<name>A0A9D9DBF6_9GAMM</name>
<dbReference type="PROSITE" id="PS00198">
    <property type="entry name" value="4FE4S_FER_1"/>
    <property type="match status" value="2"/>
</dbReference>
<dbReference type="GO" id="GO:0051539">
    <property type="term" value="F:4 iron, 4 sulfur cluster binding"/>
    <property type="evidence" value="ECO:0007669"/>
    <property type="project" value="UniProtKB-KW"/>
</dbReference>
<organism evidence="11 12">
    <name type="scientific">Candidatus Avisuccinivibrio stercorigallinarum</name>
    <dbReference type="NCBI Taxonomy" id="2840704"/>
    <lineage>
        <taxon>Bacteria</taxon>
        <taxon>Pseudomonadati</taxon>
        <taxon>Pseudomonadota</taxon>
        <taxon>Gammaproteobacteria</taxon>
        <taxon>Aeromonadales</taxon>
        <taxon>Succinivibrionaceae</taxon>
        <taxon>Succinivibrionaceae incertae sedis</taxon>
        <taxon>Candidatus Avisuccinivibrio</taxon>
    </lineage>
</organism>
<evidence type="ECO:0000313" key="12">
    <source>
        <dbReference type="Proteomes" id="UP000823631"/>
    </source>
</evidence>
<comment type="caution">
    <text evidence="11">The sequence shown here is derived from an EMBL/GenBank/DDBJ whole genome shotgun (WGS) entry which is preliminary data.</text>
</comment>
<evidence type="ECO:0000256" key="5">
    <source>
        <dbReference type="ARBA" id="ARBA00022982"/>
    </source>
</evidence>
<sequence length="720" mass="76953">MASTQLAKILQGKIWRFFGGIKPQELKNTSDCAIEELPLPSLITLPLERHLGEGGEILVKAGDYVKAGQPLTIPGGRRNVPLHASTSGTVMSIGMQVLPHPSGFTGLCVTIKPDGLDAAVDPAPIPNWQEKTPDELLERIRFFGIEGLGGAQFQTAAKLSSAIEGDRTCQIFIVNGCECEPVATCDDRLMQEKAEDIMQGIEIVRHILKPQAVIVAIEDNKPAAIKAMQAAAGDRAVIRVIPTLYPSGAARNLIKIVTGIEIPYKAHTSDCGIVVDNVETVFALKQAVIDGIPLIKRVITVAGDSLKKQGNALVRLGTSVRFVLNHYHLNPERRQRIILGGPLMGFTVPTIDVPITKSATCVFAPTTEEVPLEDEAVNCIRCGRCARVCPSRLVPYQMYAYSRAGDHARAKKCGISDCTECGCCAFVCPSRIRLTSQFRKEKAIQNLLWENEKRNERARERMAARQERLAKEEAIRAEKKKAALARIQAQKQAGAAAGTAGAAYGGAGAGAGAKLSPEELQQRRQAAIEAARLRAQQKKAAAAGTAANSGGSEAGAGASTAKAAGAAAGLSPEQIQKRRQAALAAAKLRSQQKKAAAGAAAENANAAAGQESAADAGSVREQAAQVLATDRVQRQGETAQSAENLPYNLRRGAVPKKAEIVAEKWVEPAPLPPTGQKVENPPQHEIVVEEHKYHSIYAPAPEKAREYKLPPNLSKARKKD</sequence>
<dbReference type="PROSITE" id="PS51379">
    <property type="entry name" value="4FE4S_FER_2"/>
    <property type="match status" value="1"/>
</dbReference>
<feature type="region of interest" description="Disordered" evidence="9">
    <location>
        <begin position="697"/>
        <end position="720"/>
    </location>
</feature>
<keyword evidence="8" id="KW-0472">Membrane</keyword>
<feature type="binding site" evidence="8">
    <location>
        <position position="385"/>
    </location>
    <ligand>
        <name>[4Fe-4S] cluster</name>
        <dbReference type="ChEBI" id="CHEBI:49883"/>
        <label>1</label>
    </ligand>
</feature>
<dbReference type="InterPro" id="IPR017896">
    <property type="entry name" value="4Fe4S_Fe-S-bd"/>
</dbReference>
<evidence type="ECO:0000256" key="4">
    <source>
        <dbReference type="ARBA" id="ARBA00022737"/>
    </source>
</evidence>
<comment type="cofactor">
    <cofactor evidence="8">
        <name>[4Fe-4S] cluster</name>
        <dbReference type="ChEBI" id="CHEBI:49883"/>
    </cofactor>
    <text evidence="8">Binds 2 [4Fe-4S] clusters per subunit.</text>
</comment>
<protein>
    <recommendedName>
        <fullName evidence="8">Ion-translocating oxidoreductase complex subunit C</fullName>
        <ecNumber evidence="8">7.-.-.-</ecNumber>
    </recommendedName>
    <alternativeName>
        <fullName evidence="8">Rnf electron transport complex subunit C</fullName>
    </alternativeName>
</protein>
<gene>
    <name evidence="11" type="primary">rsxC</name>
    <name evidence="8" type="synonym">rnfC</name>
    <name evidence="11" type="ORF">IAB19_09710</name>
</gene>
<dbReference type="Pfam" id="PF01512">
    <property type="entry name" value="Complex1_51K"/>
    <property type="match status" value="1"/>
</dbReference>
<dbReference type="PANTHER" id="PTHR43034:SF2">
    <property type="entry name" value="ION-TRANSLOCATING OXIDOREDUCTASE COMPLEX SUBUNIT C"/>
    <property type="match status" value="1"/>
</dbReference>
<evidence type="ECO:0000256" key="7">
    <source>
        <dbReference type="ARBA" id="ARBA00023014"/>
    </source>
</evidence>
<dbReference type="InterPro" id="IPR026902">
    <property type="entry name" value="RnfC_N"/>
</dbReference>
<keyword evidence="7 8" id="KW-0411">Iron-sulfur</keyword>
<dbReference type="GO" id="GO:0022900">
    <property type="term" value="P:electron transport chain"/>
    <property type="evidence" value="ECO:0007669"/>
    <property type="project" value="UniProtKB-UniRule"/>
</dbReference>
<comment type="similarity">
    <text evidence="8">Belongs to the 4Fe4S bacterial-type ferredoxin family. RnfC subfamily.</text>
</comment>
<dbReference type="EC" id="7.-.-.-" evidence="8"/>